<dbReference type="Proteomes" id="UP000093355">
    <property type="component" value="Unassembled WGS sequence"/>
</dbReference>
<evidence type="ECO:0000313" key="1">
    <source>
        <dbReference type="EMBL" id="OCG75623.1"/>
    </source>
</evidence>
<comment type="caution">
    <text evidence="1">The sequence shown here is derived from an EMBL/GenBank/DDBJ whole genome shotgun (WGS) entry which is preliminary data.</text>
</comment>
<protein>
    <submittedName>
        <fullName evidence="1">Uncharacterized protein</fullName>
    </submittedName>
</protein>
<keyword evidence="2" id="KW-1185">Reference proteome</keyword>
<dbReference type="AlphaFoldDB" id="A0A1B9NGC5"/>
<dbReference type="STRING" id="904291.A7J15_00755"/>
<evidence type="ECO:0000313" key="2">
    <source>
        <dbReference type="Proteomes" id="UP000093355"/>
    </source>
</evidence>
<gene>
    <name evidence="1" type="ORF">A7J15_00755</name>
</gene>
<organism evidence="1 2">
    <name type="scientific">Microbacterium sediminis</name>
    <dbReference type="NCBI Taxonomy" id="904291"/>
    <lineage>
        <taxon>Bacteria</taxon>
        <taxon>Bacillati</taxon>
        <taxon>Actinomycetota</taxon>
        <taxon>Actinomycetes</taxon>
        <taxon>Micrococcales</taxon>
        <taxon>Microbacteriaceae</taxon>
        <taxon>Microbacterium</taxon>
    </lineage>
</organism>
<accession>A0A1B9NGC5</accession>
<sequence length="65" mass="7281">MIMPRKIPLREQIRDAGGFYNWFNATLIRLAGPPQLGEGKGTPCSRCGEYKADHVERDGLLHCPV</sequence>
<dbReference type="EMBL" id="LXMD01000012">
    <property type="protein sequence ID" value="OCG75623.1"/>
    <property type="molecule type" value="Genomic_DNA"/>
</dbReference>
<proteinExistence type="predicted"/>
<name>A0A1B9NGC5_9MICO</name>
<reference evidence="1 2" key="1">
    <citation type="submission" date="2016-05" db="EMBL/GenBank/DDBJ databases">
        <authorList>
            <person name="Lavstsen T."/>
            <person name="Jespersen J.S."/>
        </authorList>
    </citation>
    <scope>NUCLEOTIDE SEQUENCE [LARGE SCALE GENOMIC DNA]</scope>
    <source>
        <strain evidence="1 2">YLB-01</strain>
    </source>
</reference>